<proteinExistence type="predicted"/>
<evidence type="ECO:0000313" key="3">
    <source>
        <dbReference type="Proteomes" id="UP000078200"/>
    </source>
</evidence>
<accession>A0A1A9UQT0</accession>
<reference evidence="2" key="1">
    <citation type="submission" date="2020-05" db="UniProtKB">
        <authorList>
            <consortium name="EnsemblMetazoa"/>
        </authorList>
    </citation>
    <scope>IDENTIFICATION</scope>
    <source>
        <strain evidence="2">TTRI</strain>
    </source>
</reference>
<protein>
    <submittedName>
        <fullName evidence="2">Uncharacterized protein</fullName>
    </submittedName>
</protein>
<dbReference type="EnsemblMetazoa" id="GAUT012378-RA">
    <property type="protein sequence ID" value="GAUT012378-PA"/>
    <property type="gene ID" value="GAUT012378"/>
</dbReference>
<organism evidence="2 3">
    <name type="scientific">Glossina austeni</name>
    <name type="common">Savannah tsetse fly</name>
    <dbReference type="NCBI Taxonomy" id="7395"/>
    <lineage>
        <taxon>Eukaryota</taxon>
        <taxon>Metazoa</taxon>
        <taxon>Ecdysozoa</taxon>
        <taxon>Arthropoda</taxon>
        <taxon>Hexapoda</taxon>
        <taxon>Insecta</taxon>
        <taxon>Pterygota</taxon>
        <taxon>Neoptera</taxon>
        <taxon>Endopterygota</taxon>
        <taxon>Diptera</taxon>
        <taxon>Brachycera</taxon>
        <taxon>Muscomorpha</taxon>
        <taxon>Hippoboscoidea</taxon>
        <taxon>Glossinidae</taxon>
        <taxon>Glossina</taxon>
    </lineage>
</organism>
<keyword evidence="3" id="KW-1185">Reference proteome</keyword>
<feature type="region of interest" description="Disordered" evidence="1">
    <location>
        <begin position="24"/>
        <end position="54"/>
    </location>
</feature>
<sequence>MSVALDNADWPPSSISSLDEVISSPSCISSAPSGFVSEDSSPISPGSSSGSVMSISSWEDDTYNVEPSSTSIIDPALLSPDIIATDVTSSASCLNISISEEATFEIVGIKGVVALLMSCCNMQYVMF</sequence>
<name>A0A1A9UQT0_GLOAU</name>
<dbReference type="Proteomes" id="UP000078200">
    <property type="component" value="Unassembled WGS sequence"/>
</dbReference>
<dbReference type="AlphaFoldDB" id="A0A1A9UQT0"/>
<dbReference type="VEuPathDB" id="VectorBase:GAUT012378"/>
<evidence type="ECO:0000313" key="2">
    <source>
        <dbReference type="EnsemblMetazoa" id="GAUT012378-PA"/>
    </source>
</evidence>
<evidence type="ECO:0000256" key="1">
    <source>
        <dbReference type="SAM" id="MobiDB-lite"/>
    </source>
</evidence>